<dbReference type="EMBL" id="UINC01032622">
    <property type="protein sequence ID" value="SVB20586.1"/>
    <property type="molecule type" value="Genomic_DNA"/>
</dbReference>
<dbReference type="AlphaFoldDB" id="A0A382C3C9"/>
<gene>
    <name evidence="2" type="ORF">METZ01_LOCUS173440</name>
</gene>
<feature type="region of interest" description="Disordered" evidence="1">
    <location>
        <begin position="135"/>
        <end position="164"/>
    </location>
</feature>
<accession>A0A382C3C9</accession>
<organism evidence="2">
    <name type="scientific">marine metagenome</name>
    <dbReference type="NCBI Taxonomy" id="408172"/>
    <lineage>
        <taxon>unclassified sequences</taxon>
        <taxon>metagenomes</taxon>
        <taxon>ecological metagenomes</taxon>
    </lineage>
</organism>
<sequence>MPETGIEQNNEEAKPGLTDTLSSHLLGGKKKHDETKNVESDEVQHLQKGTDYLTTFLLQQGIQQTPKTVSANKPKGVDELKKDFVENLVKNGFVNIGDDGRTVLTDKGQEYLTKQTRNAEMKVTLAKLINLRYRNSIAKTRKKRSSGKKTRKGTKKSAKRKKKR</sequence>
<protein>
    <submittedName>
        <fullName evidence="2">Uncharacterized protein</fullName>
    </submittedName>
</protein>
<name>A0A382C3C9_9ZZZZ</name>
<evidence type="ECO:0000313" key="2">
    <source>
        <dbReference type="EMBL" id="SVB20586.1"/>
    </source>
</evidence>
<feature type="region of interest" description="Disordered" evidence="1">
    <location>
        <begin position="1"/>
        <end position="42"/>
    </location>
</feature>
<reference evidence="2" key="1">
    <citation type="submission" date="2018-05" db="EMBL/GenBank/DDBJ databases">
        <authorList>
            <person name="Lanie J.A."/>
            <person name="Ng W.-L."/>
            <person name="Kazmierczak K.M."/>
            <person name="Andrzejewski T.M."/>
            <person name="Davidsen T.M."/>
            <person name="Wayne K.J."/>
            <person name="Tettelin H."/>
            <person name="Glass J.I."/>
            <person name="Rusch D."/>
            <person name="Podicherti R."/>
            <person name="Tsui H.-C.T."/>
            <person name="Winkler M.E."/>
        </authorList>
    </citation>
    <scope>NUCLEOTIDE SEQUENCE</scope>
</reference>
<evidence type="ECO:0000256" key="1">
    <source>
        <dbReference type="SAM" id="MobiDB-lite"/>
    </source>
</evidence>
<feature type="compositionally biased region" description="Basic residues" evidence="1">
    <location>
        <begin position="139"/>
        <end position="164"/>
    </location>
</feature>
<feature type="compositionally biased region" description="Basic and acidic residues" evidence="1">
    <location>
        <begin position="31"/>
        <end position="42"/>
    </location>
</feature>
<proteinExistence type="predicted"/>